<dbReference type="PANTHER" id="PTHR24180:SF45">
    <property type="entry name" value="POLY [ADP-RIBOSE] POLYMERASE TANKYRASE"/>
    <property type="match status" value="1"/>
</dbReference>
<dbReference type="InterPro" id="IPR036770">
    <property type="entry name" value="Ankyrin_rpt-contain_sf"/>
</dbReference>
<feature type="repeat" description="ANK" evidence="3">
    <location>
        <begin position="147"/>
        <end position="179"/>
    </location>
</feature>
<feature type="repeat" description="ANK" evidence="3">
    <location>
        <begin position="86"/>
        <end position="111"/>
    </location>
</feature>
<reference evidence="5" key="1">
    <citation type="submission" date="2021-02" db="EMBL/GenBank/DDBJ databases">
        <authorList>
            <person name="Dougan E. K."/>
            <person name="Rhodes N."/>
            <person name="Thang M."/>
            <person name="Chan C."/>
        </authorList>
    </citation>
    <scope>NUCLEOTIDE SEQUENCE</scope>
</reference>
<keyword evidence="4" id="KW-1133">Transmembrane helix</keyword>
<dbReference type="PROSITE" id="PS50088">
    <property type="entry name" value="ANK_REPEAT"/>
    <property type="match status" value="3"/>
</dbReference>
<dbReference type="SMART" id="SM00248">
    <property type="entry name" value="ANK"/>
    <property type="match status" value="5"/>
</dbReference>
<dbReference type="Proteomes" id="UP000604046">
    <property type="component" value="Unassembled WGS sequence"/>
</dbReference>
<dbReference type="OrthoDB" id="409517at2759"/>
<dbReference type="SUPFAM" id="SSF48403">
    <property type="entry name" value="Ankyrin repeat"/>
    <property type="match status" value="1"/>
</dbReference>
<gene>
    <name evidence="5" type="primary">ANKRD50</name>
    <name evidence="5" type="ORF">SNAT2548_LOCUS1361</name>
</gene>
<accession>A0A812HCB5</accession>
<comment type="caution">
    <text evidence="5">The sequence shown here is derived from an EMBL/GenBank/DDBJ whole genome shotgun (WGS) entry which is preliminary data.</text>
</comment>
<dbReference type="InterPro" id="IPR051637">
    <property type="entry name" value="Ank_repeat_dom-contain_49"/>
</dbReference>
<keyword evidence="4" id="KW-0812">Transmembrane</keyword>
<evidence type="ECO:0000256" key="3">
    <source>
        <dbReference type="PROSITE-ProRule" id="PRU00023"/>
    </source>
</evidence>
<feature type="repeat" description="ANK" evidence="3">
    <location>
        <begin position="115"/>
        <end position="147"/>
    </location>
</feature>
<dbReference type="InterPro" id="IPR002110">
    <property type="entry name" value="Ankyrin_rpt"/>
</dbReference>
<dbReference type="Gene3D" id="1.25.40.20">
    <property type="entry name" value="Ankyrin repeat-containing domain"/>
    <property type="match status" value="2"/>
</dbReference>
<evidence type="ECO:0000313" key="6">
    <source>
        <dbReference type="Proteomes" id="UP000604046"/>
    </source>
</evidence>
<keyword evidence="4" id="KW-0472">Membrane</keyword>
<evidence type="ECO:0000256" key="4">
    <source>
        <dbReference type="SAM" id="Phobius"/>
    </source>
</evidence>
<dbReference type="EMBL" id="CAJNDS010000074">
    <property type="protein sequence ID" value="CAE6945070.1"/>
    <property type="molecule type" value="Genomic_DNA"/>
</dbReference>
<keyword evidence="6" id="KW-1185">Reference proteome</keyword>
<feature type="transmembrane region" description="Helical" evidence="4">
    <location>
        <begin position="248"/>
        <end position="268"/>
    </location>
</feature>
<organism evidence="5 6">
    <name type="scientific">Symbiodinium natans</name>
    <dbReference type="NCBI Taxonomy" id="878477"/>
    <lineage>
        <taxon>Eukaryota</taxon>
        <taxon>Sar</taxon>
        <taxon>Alveolata</taxon>
        <taxon>Dinophyceae</taxon>
        <taxon>Suessiales</taxon>
        <taxon>Symbiodiniaceae</taxon>
        <taxon>Symbiodinium</taxon>
    </lineage>
</organism>
<dbReference type="Pfam" id="PF12796">
    <property type="entry name" value="Ank_2"/>
    <property type="match status" value="2"/>
</dbReference>
<evidence type="ECO:0000256" key="1">
    <source>
        <dbReference type="ARBA" id="ARBA00022737"/>
    </source>
</evidence>
<proteinExistence type="predicted"/>
<dbReference type="PANTHER" id="PTHR24180">
    <property type="entry name" value="CYCLIN-DEPENDENT KINASE INHIBITOR 2C-RELATED"/>
    <property type="match status" value="1"/>
</dbReference>
<protein>
    <submittedName>
        <fullName evidence="5">ANKRD50 protein</fullName>
    </submittedName>
</protein>
<evidence type="ECO:0000256" key="2">
    <source>
        <dbReference type="ARBA" id="ARBA00023043"/>
    </source>
</evidence>
<dbReference type="AlphaFoldDB" id="A0A812HCB5"/>
<keyword evidence="1" id="KW-0677">Repeat</keyword>
<evidence type="ECO:0000313" key="5">
    <source>
        <dbReference type="EMBL" id="CAE6945070.1"/>
    </source>
</evidence>
<dbReference type="PROSITE" id="PS50297">
    <property type="entry name" value="ANK_REP_REGION"/>
    <property type="match status" value="2"/>
</dbReference>
<keyword evidence="2 3" id="KW-0040">ANK repeat</keyword>
<sequence length="338" mass="36795">MSAKVEAGNRLARWAIHMIRLCSQHGDEVEMGAFVAGDVPFATLKATQKEVDTFVEVAARGKVEEAERILQLPQNPDKVESSGIFTPLLEASRLGHVEMVRLLLEAGANKNLGLVNGTPLAVAARQGHQEVVRVLLKAGAWVDEASAGFPPLFLAAAANQAPIVRQLLKARADKDMKTANGNALGAASSLGHTEVVRALIEAGAVTPKGLTDSNMLFIVAFKGHLDVMRLLMENRIERDRPVSKRDHLAMATTLFANGNRLFAMWIIMPACTLSSVSDDGSGTLWKKILLAGAVVLSIVALLMLGGPDVQKEIRGKWAAFFEWKYLCLCYIRHYIMKY</sequence>
<name>A0A812HCB5_9DINO</name>
<feature type="transmembrane region" description="Helical" evidence="4">
    <location>
        <begin position="288"/>
        <end position="306"/>
    </location>
</feature>